<feature type="transmembrane region" description="Helical" evidence="8">
    <location>
        <begin position="44"/>
        <end position="68"/>
    </location>
</feature>
<evidence type="ECO:0000256" key="1">
    <source>
        <dbReference type="ARBA" id="ARBA00004651"/>
    </source>
</evidence>
<evidence type="ECO:0000313" key="9">
    <source>
        <dbReference type="EMBL" id="CAH0099274.1"/>
    </source>
</evidence>
<name>A0A8J2RMY2_9CRUS</name>
<keyword evidence="6" id="KW-0675">Receptor</keyword>
<dbReference type="AlphaFoldDB" id="A0A8J2RMY2"/>
<evidence type="ECO:0000256" key="6">
    <source>
        <dbReference type="ARBA" id="ARBA00023170"/>
    </source>
</evidence>
<proteinExistence type="predicted"/>
<sequence>MTVSLERYEGVQFSGFVGGDSTGILVKYPDAKISFTSALDMFSVAIWIGGIISGMAMAAISVILSYVAKRLRVIDGQLPVMRAETVSWYLYAIMVSQGDPLSISSIMVDITSRSVVSCRPEINSYHDLALATDYKATVLMGSIQDIDLLRARNGDPKIIADRIQKCSVKCKLFSFQEMEISVLEEDKCVSIIPWAPGIDALRKYNLERVKCRLALAYEKTLWRPMFLAVPKSSPYIEEINRGSLWFFDTGLRDYWFKDYEQLPKQCRLNYNNKGVATKRSNAQLNLKHFYLAFLILIIGYLLAFLQFCREKFIVGLFGLGM</sequence>
<accession>A0A8J2RMY2</accession>
<reference evidence="9" key="1">
    <citation type="submission" date="2021-11" db="EMBL/GenBank/DDBJ databases">
        <authorList>
            <person name="Schell T."/>
        </authorList>
    </citation>
    <scope>NUCLEOTIDE SEQUENCE</scope>
    <source>
        <strain evidence="9">M5</strain>
    </source>
</reference>
<evidence type="ECO:0000256" key="2">
    <source>
        <dbReference type="ARBA" id="ARBA00022475"/>
    </source>
</evidence>
<evidence type="ECO:0000256" key="5">
    <source>
        <dbReference type="ARBA" id="ARBA00023136"/>
    </source>
</evidence>
<dbReference type="PANTHER" id="PTHR42643:SF24">
    <property type="entry name" value="IONOTROPIC RECEPTOR 60A"/>
    <property type="match status" value="1"/>
</dbReference>
<dbReference type="OrthoDB" id="6355574at2759"/>
<comment type="caution">
    <text evidence="9">The sequence shown here is derived from an EMBL/GenBank/DDBJ whole genome shotgun (WGS) entry which is preliminary data.</text>
</comment>
<dbReference type="SUPFAM" id="SSF53850">
    <property type="entry name" value="Periplasmic binding protein-like II"/>
    <property type="match status" value="1"/>
</dbReference>
<dbReference type="EMBL" id="CAKKLH010000016">
    <property type="protein sequence ID" value="CAH0099274.1"/>
    <property type="molecule type" value="Genomic_DNA"/>
</dbReference>
<keyword evidence="7" id="KW-0325">Glycoprotein</keyword>
<dbReference type="GO" id="GO:0005886">
    <property type="term" value="C:plasma membrane"/>
    <property type="evidence" value="ECO:0007669"/>
    <property type="project" value="UniProtKB-SubCell"/>
</dbReference>
<keyword evidence="5 8" id="KW-0472">Membrane</keyword>
<organism evidence="9 10">
    <name type="scientific">Daphnia galeata</name>
    <dbReference type="NCBI Taxonomy" id="27404"/>
    <lineage>
        <taxon>Eukaryota</taxon>
        <taxon>Metazoa</taxon>
        <taxon>Ecdysozoa</taxon>
        <taxon>Arthropoda</taxon>
        <taxon>Crustacea</taxon>
        <taxon>Branchiopoda</taxon>
        <taxon>Diplostraca</taxon>
        <taxon>Cladocera</taxon>
        <taxon>Anomopoda</taxon>
        <taxon>Daphniidae</taxon>
        <taxon>Daphnia</taxon>
    </lineage>
</organism>
<dbReference type="PANTHER" id="PTHR42643">
    <property type="entry name" value="IONOTROPIC RECEPTOR 20A-RELATED"/>
    <property type="match status" value="1"/>
</dbReference>
<comment type="subcellular location">
    <subcellularLocation>
        <location evidence="1">Cell membrane</location>
        <topology evidence="1">Multi-pass membrane protein</topology>
    </subcellularLocation>
</comment>
<evidence type="ECO:0000256" key="8">
    <source>
        <dbReference type="SAM" id="Phobius"/>
    </source>
</evidence>
<protein>
    <submittedName>
        <fullName evidence="9">Uncharacterized protein</fullName>
    </submittedName>
</protein>
<dbReference type="InterPro" id="IPR052192">
    <property type="entry name" value="Insect_Ionotropic_Sensory_Rcpt"/>
</dbReference>
<evidence type="ECO:0000256" key="3">
    <source>
        <dbReference type="ARBA" id="ARBA00022692"/>
    </source>
</evidence>
<keyword evidence="10" id="KW-1185">Reference proteome</keyword>
<keyword evidence="3 8" id="KW-0812">Transmembrane</keyword>
<keyword evidence="2" id="KW-1003">Cell membrane</keyword>
<dbReference type="Proteomes" id="UP000789390">
    <property type="component" value="Unassembled WGS sequence"/>
</dbReference>
<evidence type="ECO:0000256" key="4">
    <source>
        <dbReference type="ARBA" id="ARBA00022989"/>
    </source>
</evidence>
<keyword evidence="4 8" id="KW-1133">Transmembrane helix</keyword>
<gene>
    <name evidence="9" type="ORF">DGAL_LOCUS1397</name>
</gene>
<feature type="transmembrane region" description="Helical" evidence="8">
    <location>
        <begin position="288"/>
        <end position="307"/>
    </location>
</feature>
<evidence type="ECO:0000256" key="7">
    <source>
        <dbReference type="ARBA" id="ARBA00023180"/>
    </source>
</evidence>
<evidence type="ECO:0000313" key="10">
    <source>
        <dbReference type="Proteomes" id="UP000789390"/>
    </source>
</evidence>